<protein>
    <submittedName>
        <fullName evidence="3">Non-ribosomal peptide synthetase</fullName>
    </submittedName>
</protein>
<dbReference type="Pfam" id="PF00668">
    <property type="entry name" value="Condensation"/>
    <property type="match status" value="3"/>
</dbReference>
<dbReference type="Proteomes" id="UP001304419">
    <property type="component" value="Chromosome 2"/>
</dbReference>
<dbReference type="NCBIfam" id="NF003417">
    <property type="entry name" value="PRK04813.1"/>
    <property type="match status" value="2"/>
</dbReference>
<accession>A0ABZ0MGC4</accession>
<dbReference type="PANTHER" id="PTHR45527">
    <property type="entry name" value="NONRIBOSOMAL PEPTIDE SYNTHETASE"/>
    <property type="match status" value="1"/>
</dbReference>
<dbReference type="CDD" id="cd05930">
    <property type="entry name" value="A_NRPS"/>
    <property type="match status" value="1"/>
</dbReference>
<dbReference type="Pfam" id="PF18563">
    <property type="entry name" value="TubC_N"/>
    <property type="match status" value="1"/>
</dbReference>
<dbReference type="InterPro" id="IPR001242">
    <property type="entry name" value="Condensation_dom"/>
</dbReference>
<name>A0ABZ0MGC4_9GAMM</name>
<feature type="domain" description="Carrier" evidence="2">
    <location>
        <begin position="2097"/>
        <end position="2171"/>
    </location>
</feature>
<dbReference type="Gene3D" id="3.40.50.12780">
    <property type="entry name" value="N-terminal domain of ligase-like"/>
    <property type="match status" value="1"/>
</dbReference>
<dbReference type="Gene3D" id="1.10.10.1830">
    <property type="entry name" value="Non-ribosomal peptide synthase, adenylation domain"/>
    <property type="match status" value="1"/>
</dbReference>
<dbReference type="Gene3D" id="3.30.559.30">
    <property type="entry name" value="Nonribosomal peptide synthetase, condensation domain"/>
    <property type="match status" value="3"/>
</dbReference>
<dbReference type="InterPro" id="IPR025110">
    <property type="entry name" value="AMP-bd_C"/>
</dbReference>
<reference evidence="3 4" key="1">
    <citation type="submission" date="2023-10" db="EMBL/GenBank/DDBJ databases">
        <title>To unveil natural product biosynthetic capacity in Pseudoalteromonas.</title>
        <authorList>
            <person name="Wang J."/>
        </authorList>
    </citation>
    <scope>NUCLEOTIDE SEQUENCE [LARGE SCALE GENOMIC DNA]</scope>
    <source>
        <strain evidence="3 4">DSM 15914</strain>
    </source>
</reference>
<dbReference type="PROSITE" id="PS00455">
    <property type="entry name" value="AMP_BINDING"/>
    <property type="match status" value="2"/>
</dbReference>
<dbReference type="InterPro" id="IPR020845">
    <property type="entry name" value="AMP-binding_CS"/>
</dbReference>
<evidence type="ECO:0000256" key="1">
    <source>
        <dbReference type="SAM" id="MobiDB-lite"/>
    </source>
</evidence>
<feature type="region of interest" description="Disordered" evidence="1">
    <location>
        <begin position="2615"/>
        <end position="2637"/>
    </location>
</feature>
<dbReference type="SUPFAM" id="SSF47336">
    <property type="entry name" value="ACP-like"/>
    <property type="match status" value="2"/>
</dbReference>
<sequence>MQTNNNFEHVQVFLSELNQLGIQLFLADGKLKSKSKADAITPEIAKRIGALKEELISYLSSHVFDSGNITAVNRQGLLKASYAQNRLYFVDALEQQSNHYHNIVALDLKGTLDSAALEQSLNDLIERHEILHSVYCEHEGEVYQSVQPGRKLVLSQVEIASNENEVLNLIATEADVHFDLSKDLLLKCILAKHDKEHHTLIIVQHHITSDGRSADIFVAELGELYRAKVTGTSPQLPELTLQYADFAHWQKHPANIQAMPSLLEYWDKQLEGLPQVHSLNLCYKRPIQRTFEGRSLDQPFEHTVYKGVKDICSAFNVTPFMLLNSVFAALIARYSNHQDIAIGTPVSGRNLQCQNMIGLFVNSVVQRFKVDLKEPFTQFLAHSRAMMSEALSHADAPFEKVVERVNPERSSSHEPLFQIQFSYENIDGRTLKLPGLQIQPLNIKAKVSRFDLELAIVEKEGEFHAVWTYNKNLFQHDRIVSLSQHYKNIIEAIIANPELPIESYPLMNDAQTLALQEKTKPEQSFISDCDSDKTLHELFIDSVIRTPEAIAVCDEQGEISYRSLFDSAASLAKIIKPKITAEELVAVRLPKGRGQAIATLAVVMAGGAYLPVEVDWPCARCEGIFEQAQCRILIGQEASGQLAHIKEFIDIDKLVVVPEEPSKWQNDVQSKRLAYVIFTSGSTGKPKGVAIEHRMAVNTILDINARFAVTNHDSVLVVSALSFDLSVYDIFGLLACGGRVVFPQQDQAKEPAHWLACVEKFGISIWDTVPVSAGMLVDQLVYQNRKSTASLRHILMSGDWVPPTLPPMLKEHFPGVRTHSLGGATEGSIWSIHYDIHEDTTQWSSIPYGKPITNQRFLILNDALVPCPIGVDGELFIAGEGVAREYYKAEQLTRERFIHHPVTNQRLYRTGDIGRYRDDGNIIFVGRVDQQVKVRGYRIELGEIEVQLNKITAVEKAIVRIVGEGSQSRITAYIQPNIGDMVWIEKSDERDFFEQIKAILATTLADYMLPSIFVTVMKFPLTANGKVDFKALPQAEEVTDKPIVLPKTPLQTTMCKVFCSALQIDTISIDDDFFAKGGHSLLASKIVNELCAQIGLQIPLRVLFENPTIEQFSKHVATLNKEANVNQLIQPDTNPVKTPSFAQARMWFDERLEGNSCKYNMAAAFEFDGDLDVLRLSKAFNTVVERRDVLRSRFFLVDGELKVDFHDDSTCEFTQEDISHFDTSIQQDRLKAISRAHVMTPFDLAKDILLKVKVVKLSEGRHLLLVCVHHIAADGLSVEILTNEVIGCYKNNEEEVNTSAISYYDYARWQREQLTEEKINRHIDFWRGYLSQAPKVHGLPLKNSRPAHQTFAATSKYFRIEENVYQTLKSYCVKQKVTLFSVLQTSFAVLLSSYSQDRSIVIGTPFNGREQQQLTDIVGLFLNLIPIHTHFELEQTFNELLKINGQGILSAFEHNQLPFEHIVEALDVKPSLSHNALCQIKFVLQNYQTGELNVPDMKIMAKQLDNEVTRFDLDLTAMEDADGISLEWTFKDELFSPALIEKMALGYNQLLENICRDPDVAIQQLLPNENSFLIDGNENNIDREKTVIELFSDVLKHSEHKIAITDELGEYSYLQVHNRAIRLAAALEQMEVGANCTVAILSTRKAHLLVSMLGIMMSGASYIPIEPSLNQNRIEAILIDADVDVVLVEESFAEQNALSSVDYFTLDDCFSEGWFEEYAQDSIDVAFPNPNDTAYIVYTSGSTGTPKGVEISHRALTDYCVYARENYYKDCSIGSFVVTSHGFDISVPSLLLPLLCGDQVILSTPNKEIEQLAEYVSNPSNSPVLVRMTPMHVVALNMLLENKEVNETPHVFVIGGEQLYFEMVNKLKHRLRKAKIYNHYGPSESTVGCLIYPLVGENTISSGPVPIGRPMENTSVLVLDHKGREVPFGGKGELWVSGPCLAKGYVNQPELTADKFSYRDQVRYYKTGDLVSVNESGQLVFISRIDNQVSIDGFRIELNDIRSNIIACEVVDNCAVNTVEVEGRTRVVAYVIYSDSEQTVEQLEQHLLLELKKRLPKYMMPWAIVQVESIATNQNGKIDFDALPLPKEEQKPREVVEPKTELETLLCHIFTKVLGRTIISIEDNFFNLGGDSISAIQAVAEGQKKGVKFSLQTLFDYPTVKELSTMVEEPDKLQPNQKSEGESLLLPMQQQFFNRKLVNEHHYNQSILLTVPESLNLKVLRQMFECLVNTHDSLRQYSVDDKMYFEPNEGELLDKAISYSSMKNMKAEIDALQSSFNLSQPPLFKVCLFEDNGQPERLFIVLHHLLVDGMSWRLMLDDLNCLFEQIEQNSSLELIPQTLSLKQWSEHVERYSQSIEFEKESSYWHSQLAKKVDNWPHRIVNFDANTQNELISLQFELDEIMSNELVSAANTAYRTGTQELLLSGVILALNLWTENNRFITYLEGHGRETLDEVTPSRLMGWLTTYYPVHIDISQCTNTGEVIKVVKESMRVVPSNGLGFGLLNKQGSVIQNQELAVEFNYLGQFDATFSDNSAFGVAQENRGNERCPMQQQRNGIYINAVLIDGTLKFYLSIDTAKVNKSSAFDLLALMRTQVELIATHCLMVLELIDNEPENSARLDNHSMANSTEEEQNIEEFTI</sequence>
<dbReference type="InterPro" id="IPR010071">
    <property type="entry name" value="AA_adenyl_dom"/>
</dbReference>
<feature type="compositionally biased region" description="Acidic residues" evidence="1">
    <location>
        <begin position="2626"/>
        <end position="2637"/>
    </location>
</feature>
<dbReference type="PROSITE" id="PS50075">
    <property type="entry name" value="CARRIER"/>
    <property type="match status" value="2"/>
</dbReference>
<dbReference type="Gene3D" id="3.30.559.10">
    <property type="entry name" value="Chloramphenicol acetyltransferase-like domain"/>
    <property type="match status" value="3"/>
</dbReference>
<dbReference type="InterPro" id="IPR036736">
    <property type="entry name" value="ACP-like_sf"/>
</dbReference>
<dbReference type="EMBL" id="CP137579">
    <property type="protein sequence ID" value="WOX30913.1"/>
    <property type="molecule type" value="Genomic_DNA"/>
</dbReference>
<dbReference type="NCBIfam" id="TIGR01733">
    <property type="entry name" value="AA-adenyl-dom"/>
    <property type="match status" value="2"/>
</dbReference>
<dbReference type="SUPFAM" id="SSF52777">
    <property type="entry name" value="CoA-dependent acyltransferases"/>
    <property type="match status" value="6"/>
</dbReference>
<dbReference type="Gene3D" id="2.30.38.10">
    <property type="entry name" value="Luciferase, Domain 3"/>
    <property type="match status" value="1"/>
</dbReference>
<dbReference type="InterPro" id="IPR044894">
    <property type="entry name" value="TubC_N_sf"/>
</dbReference>
<dbReference type="PANTHER" id="PTHR45527:SF1">
    <property type="entry name" value="FATTY ACID SYNTHASE"/>
    <property type="match status" value="1"/>
</dbReference>
<dbReference type="Pfam" id="PF13193">
    <property type="entry name" value="AMP-binding_C"/>
    <property type="match status" value="1"/>
</dbReference>
<dbReference type="Pfam" id="PF00550">
    <property type="entry name" value="PP-binding"/>
    <property type="match status" value="2"/>
</dbReference>
<dbReference type="InterPro" id="IPR045851">
    <property type="entry name" value="AMP-bd_C_sf"/>
</dbReference>
<dbReference type="InterPro" id="IPR009081">
    <property type="entry name" value="PP-bd_ACP"/>
</dbReference>
<dbReference type="InterPro" id="IPR023213">
    <property type="entry name" value="CAT-like_dom_sf"/>
</dbReference>
<dbReference type="Gene3D" id="1.10.1200.10">
    <property type="entry name" value="ACP-like"/>
    <property type="match status" value="2"/>
</dbReference>
<dbReference type="InterPro" id="IPR042099">
    <property type="entry name" value="ANL_N_sf"/>
</dbReference>
<dbReference type="InterPro" id="IPR000873">
    <property type="entry name" value="AMP-dep_synth/lig_dom"/>
</dbReference>
<dbReference type="Gene3D" id="3.30.300.30">
    <property type="match status" value="2"/>
</dbReference>
<organism evidence="3 4">
    <name type="scientific">Pseudoalteromonas maricaloris</name>
    <dbReference type="NCBI Taxonomy" id="184924"/>
    <lineage>
        <taxon>Bacteria</taxon>
        <taxon>Pseudomonadati</taxon>
        <taxon>Pseudomonadota</taxon>
        <taxon>Gammaproteobacteria</taxon>
        <taxon>Alteromonadales</taxon>
        <taxon>Pseudoalteromonadaceae</taxon>
        <taxon>Pseudoalteromonas</taxon>
    </lineage>
</organism>
<dbReference type="CDD" id="cd19531">
    <property type="entry name" value="LCL_NRPS-like"/>
    <property type="match status" value="2"/>
</dbReference>
<feature type="domain" description="Carrier" evidence="2">
    <location>
        <begin position="1045"/>
        <end position="1120"/>
    </location>
</feature>
<evidence type="ECO:0000313" key="4">
    <source>
        <dbReference type="Proteomes" id="UP001304419"/>
    </source>
</evidence>
<dbReference type="InterPro" id="IPR041464">
    <property type="entry name" value="TubC_N"/>
</dbReference>
<evidence type="ECO:0000259" key="2">
    <source>
        <dbReference type="PROSITE" id="PS50075"/>
    </source>
</evidence>
<dbReference type="RefSeq" id="WP_165383838.1">
    <property type="nucleotide sequence ID" value="NZ_CBCSDF010000004.1"/>
</dbReference>
<evidence type="ECO:0000313" key="3">
    <source>
        <dbReference type="EMBL" id="WOX30913.1"/>
    </source>
</evidence>
<keyword evidence="4" id="KW-1185">Reference proteome</keyword>
<dbReference type="Gene3D" id="3.40.50.980">
    <property type="match status" value="2"/>
</dbReference>
<proteinExistence type="predicted"/>
<dbReference type="SUPFAM" id="SSF56801">
    <property type="entry name" value="Acetyl-CoA synthetase-like"/>
    <property type="match status" value="2"/>
</dbReference>
<dbReference type="Pfam" id="PF00501">
    <property type="entry name" value="AMP-binding"/>
    <property type="match status" value="2"/>
</dbReference>
<gene>
    <name evidence="3" type="ORF">R5H13_23860</name>
</gene>